<dbReference type="EMBL" id="CP097463">
    <property type="protein sequence ID" value="WAX56171.1"/>
    <property type="molecule type" value="Genomic_DNA"/>
</dbReference>
<organism evidence="1 2">
    <name type="scientific">Jatrophihabitans cynanchi</name>
    <dbReference type="NCBI Taxonomy" id="2944128"/>
    <lineage>
        <taxon>Bacteria</taxon>
        <taxon>Bacillati</taxon>
        <taxon>Actinomycetota</taxon>
        <taxon>Actinomycetes</taxon>
        <taxon>Jatrophihabitantales</taxon>
        <taxon>Jatrophihabitantaceae</taxon>
        <taxon>Jatrophihabitans</taxon>
    </lineage>
</organism>
<gene>
    <name evidence="1" type="ORF">M6B22_16735</name>
</gene>
<dbReference type="RefSeq" id="WP_269442700.1">
    <property type="nucleotide sequence ID" value="NZ_CP097463.1"/>
</dbReference>
<evidence type="ECO:0000313" key="2">
    <source>
        <dbReference type="Proteomes" id="UP001164693"/>
    </source>
</evidence>
<protein>
    <submittedName>
        <fullName evidence="1">Uncharacterized protein</fullName>
    </submittedName>
</protein>
<sequence length="183" mass="19898">MSTAHPGPPVWLLDIDGVVNALAMGRPDAWPADAWVQRVVCAEVPSQGLVNLPIMAARPVLEFIAAVHEERRAEIRWHSTWRAAAVTGLAPALGLPPIPISIAPEWASPVPLWWKIPAARRVAESGRRLLWTDDQLELFRGDPRNAAELAALDTRAGTLLLCPDPDPGLTPADLDRIAAFLQL</sequence>
<keyword evidence="2" id="KW-1185">Reference proteome</keyword>
<name>A0ABY7JUF7_9ACTN</name>
<dbReference type="Proteomes" id="UP001164693">
    <property type="component" value="Chromosome"/>
</dbReference>
<accession>A0ABY7JUF7</accession>
<proteinExistence type="predicted"/>
<evidence type="ECO:0000313" key="1">
    <source>
        <dbReference type="EMBL" id="WAX56171.1"/>
    </source>
</evidence>
<reference evidence="1" key="1">
    <citation type="submission" date="2022-05" db="EMBL/GenBank/DDBJ databases">
        <title>Jatrophihabitans sp. SB3-54 whole genome sequence.</title>
        <authorList>
            <person name="Suh M.K."/>
            <person name="Eom M.K."/>
            <person name="Kim J.S."/>
            <person name="Kim H.S."/>
            <person name="Do H.E."/>
            <person name="Shin Y.K."/>
            <person name="Lee J.-S."/>
        </authorList>
    </citation>
    <scope>NUCLEOTIDE SEQUENCE</scope>
    <source>
        <strain evidence="1">SB3-54</strain>
    </source>
</reference>